<sequence length="116" mass="12555">MIKRIIALAILVPLGIILIMLSVANRAAVTLALNPFDPADTVLSVTLPFFVFLFAALIIGIIIGSLATWFKQGKYRQTARANANEAVKWHSEADRQKAKAQQIAASLPSPDKRTAA</sequence>
<dbReference type="RefSeq" id="WP_267611176.1">
    <property type="nucleotide sequence ID" value="NZ_JAOVZQ010000001.1"/>
</dbReference>
<protein>
    <submittedName>
        <fullName evidence="3">DUF1049 domain-containing protein</fullName>
    </submittedName>
</protein>
<keyword evidence="2" id="KW-0812">Transmembrane</keyword>
<keyword evidence="2" id="KW-1133">Transmembrane helix</keyword>
<organism evidence="3 4">
    <name type="scientific">Hoeflea ulvae</name>
    <dbReference type="NCBI Taxonomy" id="2983764"/>
    <lineage>
        <taxon>Bacteria</taxon>
        <taxon>Pseudomonadati</taxon>
        <taxon>Pseudomonadota</taxon>
        <taxon>Alphaproteobacteria</taxon>
        <taxon>Hyphomicrobiales</taxon>
        <taxon>Rhizobiaceae</taxon>
        <taxon>Hoeflea</taxon>
    </lineage>
</organism>
<accession>A0ABT3YBZ0</accession>
<evidence type="ECO:0000313" key="4">
    <source>
        <dbReference type="Proteomes" id="UP001081283"/>
    </source>
</evidence>
<evidence type="ECO:0000256" key="1">
    <source>
        <dbReference type="SAM" id="MobiDB-lite"/>
    </source>
</evidence>
<proteinExistence type="predicted"/>
<comment type="caution">
    <text evidence="3">The sequence shown here is derived from an EMBL/GenBank/DDBJ whole genome shotgun (WGS) entry which is preliminary data.</text>
</comment>
<gene>
    <name evidence="3" type="ORF">OEG82_03995</name>
</gene>
<keyword evidence="4" id="KW-1185">Reference proteome</keyword>
<feature type="region of interest" description="Disordered" evidence="1">
    <location>
        <begin position="90"/>
        <end position="116"/>
    </location>
</feature>
<reference evidence="3" key="1">
    <citation type="submission" date="2022-10" db="EMBL/GenBank/DDBJ databases">
        <title>Hoeflea sp. J2-29, isolated from marine algae.</title>
        <authorList>
            <person name="Kristyanto S."/>
            <person name="Kim J.M."/>
            <person name="Jeon C.O."/>
        </authorList>
    </citation>
    <scope>NUCLEOTIDE SEQUENCE</scope>
    <source>
        <strain evidence="3">J2-29</strain>
    </source>
</reference>
<dbReference type="Proteomes" id="UP001081283">
    <property type="component" value="Unassembled WGS sequence"/>
</dbReference>
<dbReference type="EMBL" id="JAOVZQ010000001">
    <property type="protein sequence ID" value="MCY0093197.1"/>
    <property type="molecule type" value="Genomic_DNA"/>
</dbReference>
<feature type="transmembrane region" description="Helical" evidence="2">
    <location>
        <begin position="50"/>
        <end position="70"/>
    </location>
</feature>
<keyword evidence="2" id="KW-0472">Membrane</keyword>
<evidence type="ECO:0000313" key="3">
    <source>
        <dbReference type="EMBL" id="MCY0093197.1"/>
    </source>
</evidence>
<name>A0ABT3YBZ0_9HYPH</name>
<evidence type="ECO:0000256" key="2">
    <source>
        <dbReference type="SAM" id="Phobius"/>
    </source>
</evidence>